<proteinExistence type="predicted"/>
<evidence type="ECO:0000313" key="2">
    <source>
        <dbReference type="Proteomes" id="UP000288212"/>
    </source>
</evidence>
<sequence>MKKESPKFRIRIVRLNISHRSQRSFEQKFQIKDKSNQKIIENNKALKKIDYFRSKGVDIRKTKKRYLTIWLPEKLNFSTDFEVTTLYINSIRYLVEMIGNRESKLRLRSIRFDKIKKASSAAALVLTSEISKWDGRVNHRLIPTVHHWDPLIYQQFSSLGYFEIFPSLKDKFNCEKNSGDNNILRYIKGTIGEHDKTRQLKKGIKELIGKKELDKWIFLHSGIGEAILNVTHHAYPEEQTRTHEKDWYLTASFNKRSRELKVSFYDQGVGIPATLPTSHAREYLKRYLRRLRLSDDFDSMMIRAALSYGRTRTNKGDRGKGLQDMLQFIKQRGNGYLSIISSHGLCKVTVESGVQTIKTVDFDQSLPGTLIIWSVTVP</sequence>
<comment type="caution">
    <text evidence="1">The sequence shown here is derived from an EMBL/GenBank/DDBJ whole genome shotgun (WGS) entry which is preliminary data.</text>
</comment>
<name>A0A432VRK2_9GAMM</name>
<dbReference type="OrthoDB" id="6858273at2"/>
<dbReference type="AlphaFoldDB" id="A0A432VRK2"/>
<evidence type="ECO:0000313" key="1">
    <source>
        <dbReference type="EMBL" id="RUO18915.1"/>
    </source>
</evidence>
<accession>A0A432VRK2</accession>
<keyword evidence="2" id="KW-1185">Reference proteome</keyword>
<reference evidence="1 2" key="1">
    <citation type="journal article" date="2011" name="Front. Microbiol.">
        <title>Genomic signatures of strain selection and enhancement in Bacillus atrophaeus var. globigii, a historical biowarfare simulant.</title>
        <authorList>
            <person name="Gibbons H.S."/>
            <person name="Broomall S.M."/>
            <person name="McNew L.A."/>
            <person name="Daligault H."/>
            <person name="Chapman C."/>
            <person name="Bruce D."/>
            <person name="Karavis M."/>
            <person name="Krepps M."/>
            <person name="McGregor P.A."/>
            <person name="Hong C."/>
            <person name="Park K.H."/>
            <person name="Akmal A."/>
            <person name="Feldman A."/>
            <person name="Lin J.S."/>
            <person name="Chang W.E."/>
            <person name="Higgs B.W."/>
            <person name="Demirev P."/>
            <person name="Lindquist J."/>
            <person name="Liem A."/>
            <person name="Fochler E."/>
            <person name="Read T.D."/>
            <person name="Tapia R."/>
            <person name="Johnson S."/>
            <person name="Bishop-Lilly K.A."/>
            <person name="Detter C."/>
            <person name="Han C."/>
            <person name="Sozhamannan S."/>
            <person name="Rosenzweig C.N."/>
            <person name="Skowronski E.W."/>
        </authorList>
    </citation>
    <scope>NUCLEOTIDE SEQUENCE [LARGE SCALE GENOMIC DNA]</scope>
    <source>
        <strain evidence="1 2">AK5</strain>
    </source>
</reference>
<protein>
    <recommendedName>
        <fullName evidence="3">ATP-binding protein</fullName>
    </recommendedName>
</protein>
<evidence type="ECO:0008006" key="3">
    <source>
        <dbReference type="Google" id="ProtNLM"/>
    </source>
</evidence>
<dbReference type="RefSeq" id="WP_126793677.1">
    <property type="nucleotide sequence ID" value="NZ_PIPI01000007.1"/>
</dbReference>
<dbReference type="EMBL" id="PIPI01000007">
    <property type="protein sequence ID" value="RUO18915.1"/>
    <property type="molecule type" value="Genomic_DNA"/>
</dbReference>
<dbReference type="Proteomes" id="UP000288212">
    <property type="component" value="Unassembled WGS sequence"/>
</dbReference>
<gene>
    <name evidence="1" type="ORF">CWE06_09995</name>
</gene>
<organism evidence="1 2">
    <name type="scientific">Aliidiomarina haloalkalitolerans</name>
    <dbReference type="NCBI Taxonomy" id="859059"/>
    <lineage>
        <taxon>Bacteria</taxon>
        <taxon>Pseudomonadati</taxon>
        <taxon>Pseudomonadota</taxon>
        <taxon>Gammaproteobacteria</taxon>
        <taxon>Alteromonadales</taxon>
        <taxon>Idiomarinaceae</taxon>
        <taxon>Aliidiomarina</taxon>
    </lineage>
</organism>